<dbReference type="EMBL" id="CAMAPF010000058">
    <property type="protein sequence ID" value="CAH9087441.1"/>
    <property type="molecule type" value="Genomic_DNA"/>
</dbReference>
<name>A0AAV0CY70_9ASTE</name>
<comment type="caution">
    <text evidence="1">The sequence shown here is derived from an EMBL/GenBank/DDBJ whole genome shotgun (WGS) entry which is preliminary data.</text>
</comment>
<proteinExistence type="predicted"/>
<evidence type="ECO:0000313" key="2">
    <source>
        <dbReference type="Proteomes" id="UP001152523"/>
    </source>
</evidence>
<keyword evidence="2" id="KW-1185">Reference proteome</keyword>
<dbReference type="Proteomes" id="UP001152523">
    <property type="component" value="Unassembled WGS sequence"/>
</dbReference>
<sequence>MKNMEISEHILIAQDMIHSIEKKVRGANVVIKLNMTKAFDKVSWAFLEVVLERFGFNDHFMALFFWGSGSTKQHYHWMNPGKIYAFLCMNPHSGNILTLPLYILDCYQILRKPFHLSYGGNGNKTLHFGLSFTMLDTQGMAT</sequence>
<reference evidence="1" key="1">
    <citation type="submission" date="2022-07" db="EMBL/GenBank/DDBJ databases">
        <authorList>
            <person name="Macas J."/>
            <person name="Novak P."/>
            <person name="Neumann P."/>
        </authorList>
    </citation>
    <scope>NUCLEOTIDE SEQUENCE</scope>
</reference>
<accession>A0AAV0CY70</accession>
<dbReference type="AlphaFoldDB" id="A0AAV0CY70"/>
<evidence type="ECO:0008006" key="3">
    <source>
        <dbReference type="Google" id="ProtNLM"/>
    </source>
</evidence>
<gene>
    <name evidence="1" type="ORF">CEPIT_LOCUS10156</name>
</gene>
<organism evidence="1 2">
    <name type="scientific">Cuscuta epithymum</name>
    <dbReference type="NCBI Taxonomy" id="186058"/>
    <lineage>
        <taxon>Eukaryota</taxon>
        <taxon>Viridiplantae</taxon>
        <taxon>Streptophyta</taxon>
        <taxon>Embryophyta</taxon>
        <taxon>Tracheophyta</taxon>
        <taxon>Spermatophyta</taxon>
        <taxon>Magnoliopsida</taxon>
        <taxon>eudicotyledons</taxon>
        <taxon>Gunneridae</taxon>
        <taxon>Pentapetalae</taxon>
        <taxon>asterids</taxon>
        <taxon>lamiids</taxon>
        <taxon>Solanales</taxon>
        <taxon>Convolvulaceae</taxon>
        <taxon>Cuscuteae</taxon>
        <taxon>Cuscuta</taxon>
        <taxon>Cuscuta subgen. Cuscuta</taxon>
    </lineage>
</organism>
<protein>
    <recommendedName>
        <fullName evidence="3">Reverse transcriptase domain-containing protein</fullName>
    </recommendedName>
</protein>
<evidence type="ECO:0000313" key="1">
    <source>
        <dbReference type="EMBL" id="CAH9087441.1"/>
    </source>
</evidence>